<comment type="function">
    <text evidence="5">Catalyzes the reversible hydration of carbon dioxide to form bicarbonate.</text>
</comment>
<evidence type="ECO:0000256" key="4">
    <source>
        <dbReference type="ARBA" id="ARBA00023239"/>
    </source>
</evidence>
<dbReference type="PANTHER" id="PTHR11002">
    <property type="entry name" value="CARBONIC ANHYDRASE"/>
    <property type="match status" value="1"/>
</dbReference>
<dbReference type="SUPFAM" id="SSF53056">
    <property type="entry name" value="beta-carbonic anhydrase, cab"/>
    <property type="match status" value="1"/>
</dbReference>
<dbReference type="CDD" id="cd03378">
    <property type="entry name" value="beta_CA_cladeC"/>
    <property type="match status" value="1"/>
</dbReference>
<comment type="similarity">
    <text evidence="1">Belongs to the beta-class carbonic anhydrase family.</text>
</comment>
<protein>
    <recommendedName>
        <fullName evidence="2">carbonic anhydrase</fullName>
        <ecNumber evidence="2">4.2.1.1</ecNumber>
    </recommendedName>
</protein>
<proteinExistence type="inferred from homology"/>
<evidence type="ECO:0000256" key="6">
    <source>
        <dbReference type="ARBA" id="ARBA00048348"/>
    </source>
</evidence>
<accession>A0ABQ2B5E5</accession>
<dbReference type="Proteomes" id="UP000632535">
    <property type="component" value="Unassembled WGS sequence"/>
</dbReference>
<evidence type="ECO:0000256" key="2">
    <source>
        <dbReference type="ARBA" id="ARBA00012925"/>
    </source>
</evidence>
<reference evidence="8" key="1">
    <citation type="journal article" date="2019" name="Int. J. Syst. Evol. Microbiol.">
        <title>The Global Catalogue of Microorganisms (GCM) 10K type strain sequencing project: providing services to taxonomists for standard genome sequencing and annotation.</title>
        <authorList>
            <consortium name="The Broad Institute Genomics Platform"/>
            <consortium name="The Broad Institute Genome Sequencing Center for Infectious Disease"/>
            <person name="Wu L."/>
            <person name="Ma J."/>
        </authorList>
    </citation>
    <scope>NUCLEOTIDE SEQUENCE [LARGE SCALE GENOMIC DNA]</scope>
    <source>
        <strain evidence="8">CCM 8653</strain>
    </source>
</reference>
<dbReference type="InterPro" id="IPR036874">
    <property type="entry name" value="Carbonic_anhydrase_sf"/>
</dbReference>
<organism evidence="7 8">
    <name type="scientific">Isoptericola cucumis</name>
    <dbReference type="NCBI Taxonomy" id="1776856"/>
    <lineage>
        <taxon>Bacteria</taxon>
        <taxon>Bacillati</taxon>
        <taxon>Actinomycetota</taxon>
        <taxon>Actinomycetes</taxon>
        <taxon>Micrococcales</taxon>
        <taxon>Promicromonosporaceae</taxon>
        <taxon>Isoptericola</taxon>
    </lineage>
</organism>
<keyword evidence="8" id="KW-1185">Reference proteome</keyword>
<comment type="caution">
    <text evidence="7">The sequence shown here is derived from an EMBL/GenBank/DDBJ whole genome shotgun (WGS) entry which is preliminary data.</text>
</comment>
<evidence type="ECO:0000313" key="7">
    <source>
        <dbReference type="EMBL" id="GGI08307.1"/>
    </source>
</evidence>
<keyword evidence="4" id="KW-0456">Lyase</keyword>
<evidence type="ECO:0000313" key="8">
    <source>
        <dbReference type="Proteomes" id="UP000632535"/>
    </source>
</evidence>
<dbReference type="SMART" id="SM00947">
    <property type="entry name" value="Pro_CA"/>
    <property type="match status" value="1"/>
</dbReference>
<evidence type="ECO:0000256" key="1">
    <source>
        <dbReference type="ARBA" id="ARBA00006217"/>
    </source>
</evidence>
<sequence>MTTTPPAPAALTPAEAWARLRDGNGRFVRDEPAHPDQDAVRRHELRTVQHPHTVIFGCSDSRVAAEIIFDQGLGDVFVVRTAGHVVDTTVLGSIEYGTEVLSTPLVVVLGHDSCGAVAATAHTLATGEQPPGFVRAVVDKVIPSVAELTSRGLTHPIDPDVLRTEHVKHTVALLRGYSAAIAAAVDAGRLAVVGVVYDLNDGSARLVAVDGDVGEQPVA</sequence>
<dbReference type="Pfam" id="PF00484">
    <property type="entry name" value="Pro_CA"/>
    <property type="match status" value="1"/>
</dbReference>
<comment type="catalytic activity">
    <reaction evidence="6">
        <text>hydrogencarbonate + H(+) = CO2 + H2O</text>
        <dbReference type="Rhea" id="RHEA:10748"/>
        <dbReference type="ChEBI" id="CHEBI:15377"/>
        <dbReference type="ChEBI" id="CHEBI:15378"/>
        <dbReference type="ChEBI" id="CHEBI:16526"/>
        <dbReference type="ChEBI" id="CHEBI:17544"/>
        <dbReference type="EC" id="4.2.1.1"/>
    </reaction>
</comment>
<dbReference type="InterPro" id="IPR001765">
    <property type="entry name" value="Carbonic_anhydrase"/>
</dbReference>
<dbReference type="InterPro" id="IPR015892">
    <property type="entry name" value="Carbonic_anhydrase_CS"/>
</dbReference>
<name>A0ABQ2B5E5_9MICO</name>
<dbReference type="RefSeq" id="WP_188523605.1">
    <property type="nucleotide sequence ID" value="NZ_BMDG01000006.1"/>
</dbReference>
<dbReference type="EMBL" id="BMDG01000006">
    <property type="protein sequence ID" value="GGI08307.1"/>
    <property type="molecule type" value="Genomic_DNA"/>
</dbReference>
<dbReference type="EC" id="4.2.1.1" evidence="2"/>
<keyword evidence="3" id="KW-0862">Zinc</keyword>
<dbReference type="PANTHER" id="PTHR11002:SF79">
    <property type="entry name" value="CARBONIC ANHYDRASE 2"/>
    <property type="match status" value="1"/>
</dbReference>
<dbReference type="PROSITE" id="PS00704">
    <property type="entry name" value="PROK_CO2_ANHYDRASE_1"/>
    <property type="match status" value="1"/>
</dbReference>
<evidence type="ECO:0000256" key="5">
    <source>
        <dbReference type="ARBA" id="ARBA00024993"/>
    </source>
</evidence>
<dbReference type="Gene3D" id="3.40.1050.10">
    <property type="entry name" value="Carbonic anhydrase"/>
    <property type="match status" value="1"/>
</dbReference>
<gene>
    <name evidence="7" type="primary">cynT</name>
    <name evidence="7" type="ORF">GCM10007368_20510</name>
</gene>
<evidence type="ECO:0000256" key="3">
    <source>
        <dbReference type="ARBA" id="ARBA00022833"/>
    </source>
</evidence>